<evidence type="ECO:0000313" key="2">
    <source>
        <dbReference type="EMBL" id="TXG53849.1"/>
    </source>
</evidence>
<keyword evidence="3" id="KW-1185">Reference proteome</keyword>
<accession>A0A5C7HAP5</accession>
<sequence length="324" mass="37019">MFHARAALWGQLRRARTKSFCTRTTKSNNGDKIESNVSSYNEAYKQLDKLDFMTAAKMLFTQPPKKKQFGVPEHNLCRNHAMFYQQGLHCMAVLLKHGVPGWRSRDPDIMNADAIANLCVALSLKEKEGPLKPLQIALKDDGEKWLALRLVGKVMSDKMINRVAFIATIPKIWRTMEDVEIEVIDGNVFSFTFKNEKDLYQVLQGGPWSFNKSIMVLLEPQGKGAIHEMSFSEVAFWVQIHYVPLLCMTKDIDVFLGRMISKVQEIDSGPSDDCVGKYIKVRVVINVNQPLRLLCVDVLRDGTESTMLLRYERLSEHSYRCGRI</sequence>
<organism evidence="2 3">
    <name type="scientific">Acer yangbiense</name>
    <dbReference type="NCBI Taxonomy" id="1000413"/>
    <lineage>
        <taxon>Eukaryota</taxon>
        <taxon>Viridiplantae</taxon>
        <taxon>Streptophyta</taxon>
        <taxon>Embryophyta</taxon>
        <taxon>Tracheophyta</taxon>
        <taxon>Spermatophyta</taxon>
        <taxon>Magnoliopsida</taxon>
        <taxon>eudicotyledons</taxon>
        <taxon>Gunneridae</taxon>
        <taxon>Pentapetalae</taxon>
        <taxon>rosids</taxon>
        <taxon>malvids</taxon>
        <taxon>Sapindales</taxon>
        <taxon>Sapindaceae</taxon>
        <taxon>Hippocastanoideae</taxon>
        <taxon>Acereae</taxon>
        <taxon>Acer</taxon>
    </lineage>
</organism>
<proteinExistence type="predicted"/>
<dbReference type="InterPro" id="IPR040256">
    <property type="entry name" value="At4g02000-like"/>
</dbReference>
<feature type="domain" description="DUF4283" evidence="1">
    <location>
        <begin position="150"/>
        <end position="217"/>
    </location>
</feature>
<gene>
    <name evidence="2" type="ORF">EZV62_019105</name>
</gene>
<dbReference type="Proteomes" id="UP000323000">
    <property type="component" value="Chromosome 9"/>
</dbReference>
<reference evidence="3" key="1">
    <citation type="journal article" date="2019" name="Gigascience">
        <title>De novo genome assembly of the endangered Acer yangbiense, a plant species with extremely small populations endemic to Yunnan Province, China.</title>
        <authorList>
            <person name="Yang J."/>
            <person name="Wariss H.M."/>
            <person name="Tao L."/>
            <person name="Zhang R."/>
            <person name="Yun Q."/>
            <person name="Hollingsworth P."/>
            <person name="Dao Z."/>
            <person name="Luo G."/>
            <person name="Guo H."/>
            <person name="Ma Y."/>
            <person name="Sun W."/>
        </authorList>
    </citation>
    <scope>NUCLEOTIDE SEQUENCE [LARGE SCALE GENOMIC DNA]</scope>
    <source>
        <strain evidence="3">cv. Malutang</strain>
    </source>
</reference>
<protein>
    <recommendedName>
        <fullName evidence="1">DUF4283 domain-containing protein</fullName>
    </recommendedName>
</protein>
<comment type="caution">
    <text evidence="2">The sequence shown here is derived from an EMBL/GenBank/DDBJ whole genome shotgun (WGS) entry which is preliminary data.</text>
</comment>
<dbReference type="AlphaFoldDB" id="A0A5C7HAP5"/>
<evidence type="ECO:0000259" key="1">
    <source>
        <dbReference type="Pfam" id="PF14111"/>
    </source>
</evidence>
<dbReference type="Pfam" id="PF14111">
    <property type="entry name" value="DUF4283"/>
    <property type="match status" value="1"/>
</dbReference>
<name>A0A5C7HAP5_9ROSI</name>
<dbReference type="PANTHER" id="PTHR31286:SF167">
    <property type="entry name" value="OS09G0268800 PROTEIN"/>
    <property type="match status" value="1"/>
</dbReference>
<dbReference type="InterPro" id="IPR025558">
    <property type="entry name" value="DUF4283"/>
</dbReference>
<dbReference type="EMBL" id="VAHF01000009">
    <property type="protein sequence ID" value="TXG53849.1"/>
    <property type="molecule type" value="Genomic_DNA"/>
</dbReference>
<evidence type="ECO:0000313" key="3">
    <source>
        <dbReference type="Proteomes" id="UP000323000"/>
    </source>
</evidence>
<dbReference type="OrthoDB" id="1750606at2759"/>
<dbReference type="PANTHER" id="PTHR31286">
    <property type="entry name" value="GLYCINE-RICH CELL WALL STRUCTURAL PROTEIN 1.8-LIKE"/>
    <property type="match status" value="1"/>
</dbReference>